<comment type="function">
    <text evidence="3">Required for maturation of urease via the functional incorporation of the urease nickel metallocenter.</text>
</comment>
<organism evidence="4 5">
    <name type="scientific">Gemmobacter denitrificans</name>
    <dbReference type="NCBI Taxonomy" id="3123040"/>
    <lineage>
        <taxon>Bacteria</taxon>
        <taxon>Pseudomonadati</taxon>
        <taxon>Pseudomonadota</taxon>
        <taxon>Alphaproteobacteria</taxon>
        <taxon>Rhodobacterales</taxon>
        <taxon>Paracoccaceae</taxon>
        <taxon>Gemmobacter</taxon>
    </lineage>
</organism>
<evidence type="ECO:0000256" key="1">
    <source>
        <dbReference type="ARBA" id="ARBA00022988"/>
    </source>
</evidence>
<accession>A0ABU8BXI3</accession>
<reference evidence="4" key="1">
    <citation type="submission" date="2024-02" db="EMBL/GenBank/DDBJ databases">
        <title>Genome sequences of strain Gemmobacter sp. JM10B15.</title>
        <authorList>
            <person name="Zhang M."/>
        </authorList>
    </citation>
    <scope>NUCLEOTIDE SEQUENCE</scope>
    <source>
        <strain evidence="4">JM10B15</strain>
    </source>
</reference>
<evidence type="ECO:0000313" key="4">
    <source>
        <dbReference type="EMBL" id="MEH7829415.1"/>
    </source>
</evidence>
<sequence length="220" mass="22610">MVMDAPLATATEARLRIAQLLSPAFPTGGFAYSGGTEWAMDAGWLRDGAGIAGWIADSLAHGTLWLDAVLLALALHQDADHAALDDLARALCLSAERLTETLDQGAAFAGLAAGLTGTGGAPAALPVAVGRACAGLGLPKAEVIALFLQGQALNLILAAVRFLPLGPAEGQRILAALAPQIIATAQRAAEADEQALGTCAWGAEIAQMRHETLQTRIFRT</sequence>
<dbReference type="PIRSF" id="PIRSF009467">
    <property type="entry name" value="Ureas_acces_UreF"/>
    <property type="match status" value="1"/>
</dbReference>
<dbReference type="Proteomes" id="UP001431963">
    <property type="component" value="Unassembled WGS sequence"/>
</dbReference>
<comment type="caution">
    <text evidence="4">The sequence shown here is derived from an EMBL/GenBank/DDBJ whole genome shotgun (WGS) entry which is preliminary data.</text>
</comment>
<dbReference type="Gene3D" id="1.10.4190.10">
    <property type="entry name" value="Urease accessory protein UreF"/>
    <property type="match status" value="1"/>
</dbReference>
<dbReference type="InterPro" id="IPR038277">
    <property type="entry name" value="UreF_sf"/>
</dbReference>
<evidence type="ECO:0000256" key="3">
    <source>
        <dbReference type="HAMAP-Rule" id="MF_01385"/>
    </source>
</evidence>
<dbReference type="PANTHER" id="PTHR33620:SF1">
    <property type="entry name" value="UREASE ACCESSORY PROTEIN F"/>
    <property type="match status" value="1"/>
</dbReference>
<comment type="subunit">
    <text evidence="3">UreD, UreF and UreG form a complex that acts as a GTP-hydrolysis-dependent molecular chaperone, activating the urease apoprotein by helping to assemble the nickel containing metallocenter of UreC. The UreE protein probably delivers the nickel.</text>
</comment>
<protein>
    <recommendedName>
        <fullName evidence="3">Urease accessory protein UreF</fullName>
    </recommendedName>
</protein>
<evidence type="ECO:0000313" key="5">
    <source>
        <dbReference type="Proteomes" id="UP001431963"/>
    </source>
</evidence>
<name>A0ABU8BXI3_9RHOB</name>
<gene>
    <name evidence="3" type="primary">ureF</name>
    <name evidence="4" type="ORF">V6590_14765</name>
</gene>
<comment type="subcellular location">
    <subcellularLocation>
        <location evidence="3">Cytoplasm</location>
    </subcellularLocation>
</comment>
<comment type="similarity">
    <text evidence="3">Belongs to the UreF family.</text>
</comment>
<keyword evidence="3" id="KW-0963">Cytoplasm</keyword>
<evidence type="ECO:0000256" key="2">
    <source>
        <dbReference type="ARBA" id="ARBA00023186"/>
    </source>
</evidence>
<dbReference type="PANTHER" id="PTHR33620">
    <property type="entry name" value="UREASE ACCESSORY PROTEIN F"/>
    <property type="match status" value="1"/>
</dbReference>
<dbReference type="InterPro" id="IPR002639">
    <property type="entry name" value="UreF"/>
</dbReference>
<keyword evidence="2 3" id="KW-0143">Chaperone</keyword>
<dbReference type="RefSeq" id="WP_335424424.1">
    <property type="nucleotide sequence ID" value="NZ_JBALHR010000009.1"/>
</dbReference>
<dbReference type="HAMAP" id="MF_01385">
    <property type="entry name" value="UreF"/>
    <property type="match status" value="1"/>
</dbReference>
<keyword evidence="1 3" id="KW-0996">Nickel insertion</keyword>
<keyword evidence="5" id="KW-1185">Reference proteome</keyword>
<dbReference type="Pfam" id="PF01730">
    <property type="entry name" value="UreF"/>
    <property type="match status" value="1"/>
</dbReference>
<dbReference type="EMBL" id="JBALHR010000009">
    <property type="protein sequence ID" value="MEH7829415.1"/>
    <property type="molecule type" value="Genomic_DNA"/>
</dbReference>
<proteinExistence type="inferred from homology"/>